<comment type="caution">
    <text evidence="1">The sequence shown here is derived from an EMBL/GenBank/DDBJ whole genome shotgun (WGS) entry which is preliminary data.</text>
</comment>
<dbReference type="Proteomes" id="UP001610432">
    <property type="component" value="Unassembled WGS sequence"/>
</dbReference>
<protein>
    <submittedName>
        <fullName evidence="1">Uncharacterized protein</fullName>
    </submittedName>
</protein>
<dbReference type="RefSeq" id="XP_070889175.1">
    <property type="nucleotide sequence ID" value="XM_071026581.1"/>
</dbReference>
<evidence type="ECO:0000313" key="1">
    <source>
        <dbReference type="EMBL" id="KAL2870196.1"/>
    </source>
</evidence>
<name>A0ABR4M060_9EURO</name>
<organism evidence="1 2">
    <name type="scientific">Aspergillus lucknowensis</name>
    <dbReference type="NCBI Taxonomy" id="176173"/>
    <lineage>
        <taxon>Eukaryota</taxon>
        <taxon>Fungi</taxon>
        <taxon>Dikarya</taxon>
        <taxon>Ascomycota</taxon>
        <taxon>Pezizomycotina</taxon>
        <taxon>Eurotiomycetes</taxon>
        <taxon>Eurotiomycetidae</taxon>
        <taxon>Eurotiales</taxon>
        <taxon>Aspergillaceae</taxon>
        <taxon>Aspergillus</taxon>
        <taxon>Aspergillus subgen. Nidulantes</taxon>
    </lineage>
</organism>
<proteinExistence type="predicted"/>
<keyword evidence="2" id="KW-1185">Reference proteome</keyword>
<accession>A0ABR4M060</accession>
<reference evidence="1 2" key="1">
    <citation type="submission" date="2024-07" db="EMBL/GenBank/DDBJ databases">
        <title>Section-level genome sequencing and comparative genomics of Aspergillus sections Usti and Cavernicolus.</title>
        <authorList>
            <consortium name="Lawrence Berkeley National Laboratory"/>
            <person name="Nybo J.L."/>
            <person name="Vesth T.C."/>
            <person name="Theobald S."/>
            <person name="Frisvad J.C."/>
            <person name="Larsen T.O."/>
            <person name="Kjaerboelling I."/>
            <person name="Rothschild-Mancinelli K."/>
            <person name="Lyhne E.K."/>
            <person name="Kogle M.E."/>
            <person name="Barry K."/>
            <person name="Clum A."/>
            <person name="Na H."/>
            <person name="Ledsgaard L."/>
            <person name="Lin J."/>
            <person name="Lipzen A."/>
            <person name="Kuo A."/>
            <person name="Riley R."/>
            <person name="Mondo S."/>
            <person name="Labutti K."/>
            <person name="Haridas S."/>
            <person name="Pangalinan J."/>
            <person name="Salamov A.A."/>
            <person name="Simmons B.A."/>
            <person name="Magnuson J.K."/>
            <person name="Chen J."/>
            <person name="Drula E."/>
            <person name="Henrissat B."/>
            <person name="Wiebenga A."/>
            <person name="Lubbers R.J."/>
            <person name="Gomes A.C."/>
            <person name="Macurrencykelacurrency M.R."/>
            <person name="Stajich J."/>
            <person name="Grigoriev I.V."/>
            <person name="Mortensen U.H."/>
            <person name="De Vries R.P."/>
            <person name="Baker S.E."/>
            <person name="Andersen M.R."/>
        </authorList>
    </citation>
    <scope>NUCLEOTIDE SEQUENCE [LARGE SCALE GENOMIC DNA]</scope>
    <source>
        <strain evidence="1 2">CBS 449.75</strain>
    </source>
</reference>
<dbReference type="EMBL" id="JBFXLQ010000006">
    <property type="protein sequence ID" value="KAL2870196.1"/>
    <property type="molecule type" value="Genomic_DNA"/>
</dbReference>
<evidence type="ECO:0000313" key="2">
    <source>
        <dbReference type="Proteomes" id="UP001610432"/>
    </source>
</evidence>
<sequence>MSMWPPREAHSARRMSGLPSHPWTISELECHIERGSAEEWHRRSNGKADILQKLGPGRPAFQACRRRKEGRGSLVVDATGQTRLMVNFLPLMCSRTWDWITDILCWMSLIARPPLDVCTNTKHDCGGSIGTNRGSSWFTCDSKRRIRLLFAIDKGVGCWIVIARDPGWAGLRRENNAGAAIGILSQHSRGLIARVTLELDSHRAPSGSDRNFG</sequence>
<gene>
    <name evidence="1" type="ORF">BJX67DRAFT_276989</name>
</gene>
<dbReference type="GeneID" id="98141653"/>